<keyword evidence="4" id="KW-1185">Reference proteome</keyword>
<feature type="transmembrane region" description="Helical" evidence="1">
    <location>
        <begin position="150"/>
        <end position="168"/>
    </location>
</feature>
<keyword evidence="1" id="KW-0812">Transmembrane</keyword>
<reference evidence="3 4" key="1">
    <citation type="submission" date="2019-12" db="EMBL/GenBank/DDBJ databases">
        <title>Defluviitalea raffinosedens, isolated from a biogas fermenter, genome sequencing and characterization.</title>
        <authorList>
            <person name="Rettenmaier R."/>
            <person name="Schneider M."/>
            <person name="Neuhaus K."/>
            <person name="Liebl W."/>
            <person name="Zverlov V."/>
        </authorList>
    </citation>
    <scope>NUCLEOTIDE SEQUENCE [LARGE SCALE GENOMIC DNA]</scope>
    <source>
        <strain evidence="3 4">249c-K6</strain>
    </source>
</reference>
<keyword evidence="1" id="KW-1133">Transmembrane helix</keyword>
<dbReference type="Pfam" id="PF12164">
    <property type="entry name" value="SporV_AA"/>
    <property type="match status" value="1"/>
</dbReference>
<feature type="transmembrane region" description="Helical" evidence="1">
    <location>
        <begin position="106"/>
        <end position="130"/>
    </location>
</feature>
<comment type="caution">
    <text evidence="3">The sequence shown here is derived from an EMBL/GenBank/DDBJ whole genome shotgun (WGS) entry which is preliminary data.</text>
</comment>
<dbReference type="AlphaFoldDB" id="A0A7C8LE06"/>
<protein>
    <recommendedName>
        <fullName evidence="2">Stage V sporulation protein AA domain-containing protein</fullName>
    </recommendedName>
</protein>
<gene>
    <name evidence="3" type="ORF">GND95_09265</name>
</gene>
<evidence type="ECO:0000259" key="2">
    <source>
        <dbReference type="Pfam" id="PF12164"/>
    </source>
</evidence>
<organism evidence="3 4">
    <name type="scientific">Defluviitalea raffinosedens</name>
    <dbReference type="NCBI Taxonomy" id="1450156"/>
    <lineage>
        <taxon>Bacteria</taxon>
        <taxon>Bacillati</taxon>
        <taxon>Bacillota</taxon>
        <taxon>Clostridia</taxon>
        <taxon>Lachnospirales</taxon>
        <taxon>Defluviitaleaceae</taxon>
        <taxon>Defluviitalea</taxon>
    </lineage>
</organism>
<feature type="domain" description="Stage V sporulation protein AA" evidence="2">
    <location>
        <begin position="7"/>
        <end position="91"/>
    </location>
</feature>
<dbReference type="Gene3D" id="2.60.480.10">
    <property type="entry name" value="eubacterium ventriosum atcc domain"/>
    <property type="match status" value="1"/>
</dbReference>
<evidence type="ECO:0000313" key="3">
    <source>
        <dbReference type="EMBL" id="KAE9633417.1"/>
    </source>
</evidence>
<evidence type="ECO:0000313" key="4">
    <source>
        <dbReference type="Proteomes" id="UP000483018"/>
    </source>
</evidence>
<accession>A0A7C8LE06</accession>
<evidence type="ECO:0000256" key="1">
    <source>
        <dbReference type="SAM" id="Phobius"/>
    </source>
</evidence>
<dbReference type="InterPro" id="IPR021997">
    <property type="entry name" value="SporV_AA"/>
</dbReference>
<dbReference type="Proteomes" id="UP000483018">
    <property type="component" value="Unassembled WGS sequence"/>
</dbReference>
<sequence length="210" mass="23909">MEACPMTVYIKPYKKTTIYNKRNITIKDIAEIAAPVSIENSLEKIQVLKIQENKKKNYVISIIDIIKAIHKEYPDIDVDNVGETHSIIEYSPNENKENGILTFLKVLSVCCILFAGGGIAIMTFHTDAALPDVLRQLYKMFTGIQTDQPYWIQVPYSIGIAVGIIVFFNHFSSKKITDDPTPIEVEMDTYEDSVEDCIIDSIIEEKRRNK</sequence>
<name>A0A7C8LE06_9FIRM</name>
<keyword evidence="1" id="KW-0472">Membrane</keyword>
<proteinExistence type="predicted"/>
<dbReference type="InterPro" id="IPR038548">
    <property type="entry name" value="SporV_AA_N_sf"/>
</dbReference>
<dbReference type="EMBL" id="WSLF01000008">
    <property type="protein sequence ID" value="KAE9633417.1"/>
    <property type="molecule type" value="Genomic_DNA"/>
</dbReference>